<name>A0A2T7PIJ7_POMCA</name>
<evidence type="ECO:0000256" key="1">
    <source>
        <dbReference type="SAM" id="MobiDB-lite"/>
    </source>
</evidence>
<evidence type="ECO:0000313" key="2">
    <source>
        <dbReference type="EMBL" id="PVD33234.1"/>
    </source>
</evidence>
<proteinExistence type="predicted"/>
<protein>
    <submittedName>
        <fullName evidence="2">Uncharacterized protein</fullName>
    </submittedName>
</protein>
<comment type="caution">
    <text evidence="2">The sequence shown here is derived from an EMBL/GenBank/DDBJ whole genome shotgun (WGS) entry which is preliminary data.</text>
</comment>
<feature type="compositionally biased region" description="Basic residues" evidence="1">
    <location>
        <begin position="86"/>
        <end position="95"/>
    </location>
</feature>
<dbReference type="EMBL" id="PZQS01000003">
    <property type="protein sequence ID" value="PVD33234.1"/>
    <property type="molecule type" value="Genomic_DNA"/>
</dbReference>
<accession>A0A2T7PIJ7</accession>
<dbReference type="AlphaFoldDB" id="A0A2T7PIJ7"/>
<gene>
    <name evidence="2" type="ORF">C0Q70_04485</name>
</gene>
<reference evidence="2 3" key="1">
    <citation type="submission" date="2018-04" db="EMBL/GenBank/DDBJ databases">
        <title>The genome of golden apple snail Pomacea canaliculata provides insight into stress tolerance and invasive adaptation.</title>
        <authorList>
            <person name="Liu C."/>
            <person name="Liu B."/>
            <person name="Ren Y."/>
            <person name="Zhang Y."/>
            <person name="Wang H."/>
            <person name="Li S."/>
            <person name="Jiang F."/>
            <person name="Yin L."/>
            <person name="Zhang G."/>
            <person name="Qian W."/>
            <person name="Fan W."/>
        </authorList>
    </citation>
    <scope>NUCLEOTIDE SEQUENCE [LARGE SCALE GENOMIC DNA]</scope>
    <source>
        <strain evidence="2">SZHN2017</strain>
        <tissue evidence="2">Muscle</tissue>
    </source>
</reference>
<dbReference type="Proteomes" id="UP000245119">
    <property type="component" value="Linkage Group LG3"/>
</dbReference>
<organism evidence="2 3">
    <name type="scientific">Pomacea canaliculata</name>
    <name type="common">Golden apple snail</name>
    <dbReference type="NCBI Taxonomy" id="400727"/>
    <lineage>
        <taxon>Eukaryota</taxon>
        <taxon>Metazoa</taxon>
        <taxon>Spiralia</taxon>
        <taxon>Lophotrochozoa</taxon>
        <taxon>Mollusca</taxon>
        <taxon>Gastropoda</taxon>
        <taxon>Caenogastropoda</taxon>
        <taxon>Architaenioglossa</taxon>
        <taxon>Ampullarioidea</taxon>
        <taxon>Ampullariidae</taxon>
        <taxon>Pomacea</taxon>
    </lineage>
</organism>
<evidence type="ECO:0000313" key="3">
    <source>
        <dbReference type="Proteomes" id="UP000245119"/>
    </source>
</evidence>
<feature type="region of interest" description="Disordered" evidence="1">
    <location>
        <begin position="81"/>
        <end position="101"/>
    </location>
</feature>
<dbReference type="OrthoDB" id="6083498at2759"/>
<sequence>MLFGLLMNPDASSQDTDTILTSRDKSCYTFHAPVFGDNTEDRKPSHDTGHAPVLTGLGLHPSYGDLSQGDCVQVFLGPCVSNGSPQKRKERRKRSSERQKEEGRALIEFLASVVAGGMAVHQDRHVLQECANEAIFKRSWGVTSRLVRVKTKVMLV</sequence>
<keyword evidence="3" id="KW-1185">Reference proteome</keyword>